<feature type="compositionally biased region" description="Low complexity" evidence="1">
    <location>
        <begin position="178"/>
        <end position="196"/>
    </location>
</feature>
<dbReference type="RefSeq" id="XP_010698599.1">
    <property type="nucleotide sequence ID" value="XM_010700297.1"/>
</dbReference>
<sequence>MESKVIALLNSRPLLTVVEAAAQLEVSQGDLLPIFASIAASHEGVYKLLSRSVEEAASGSATAVVLRKADPLNEDTSAYALLSLACSLNVTTSSRPLQLHPSAAASLRPYPLVSRTVMETRTAATSQSLPQPAALVSPVVLPLPAAAPTEAELPKPEVSGPAVISSLAATPAALTVPPLVSEEPPQSTPASATAAPLKEEKAPRAPSPMATIFDKMKEAAATKRLRTADAAAKPQRQPSKLKKVTKTENTTSLVRLARASKRKRGGASAATGAASAPSSMSFLDNEEEEDATTYFSSSEGSNSHSKNIVKEDSPIFDVVELPASNDEIIMCDYAPPLAFRPAAPLPSPPTPTPAKKASSAAVPAAAGATPHTLGSFFNTAVVMFQKSYVREVQTEMKIENGEFVCCDFPCYKHSSTGEVISEDEYHQRTAALIRSNSHSAAGSTPNEKSIGTSRESPSCPAAAQKTDSRGAVQKRGKQEQLTASPAKTLLSFFKPSLA</sequence>
<accession>A0A088RP70</accession>
<dbReference type="KEGG" id="lpan:LPMP_203980"/>
<dbReference type="VEuPathDB" id="TriTrypDB:LPAL13_200045900"/>
<dbReference type="OrthoDB" id="267261at2759"/>
<feature type="region of interest" description="Disordered" evidence="1">
    <location>
        <begin position="434"/>
        <end position="482"/>
    </location>
</feature>
<gene>
    <name evidence="2" type="ORF">LPMP_203980</name>
</gene>
<dbReference type="GeneID" id="22574609"/>
<evidence type="ECO:0000313" key="3">
    <source>
        <dbReference type="Proteomes" id="UP000063063"/>
    </source>
</evidence>
<feature type="compositionally biased region" description="Low complexity" evidence="1">
    <location>
        <begin position="296"/>
        <end position="305"/>
    </location>
</feature>
<dbReference type="EMBL" id="CP009389">
    <property type="protein sequence ID" value="AIN97892.1"/>
    <property type="molecule type" value="Genomic_DNA"/>
</dbReference>
<dbReference type="VEuPathDB" id="TriTrypDB:LPMP_203980"/>
<dbReference type="Proteomes" id="UP000063063">
    <property type="component" value="Chromosome 20"/>
</dbReference>
<dbReference type="AlphaFoldDB" id="A0A088RP70"/>
<organism evidence="2 3">
    <name type="scientific">Leishmania panamensis</name>
    <dbReference type="NCBI Taxonomy" id="5679"/>
    <lineage>
        <taxon>Eukaryota</taxon>
        <taxon>Discoba</taxon>
        <taxon>Euglenozoa</taxon>
        <taxon>Kinetoplastea</taxon>
        <taxon>Metakinetoplastina</taxon>
        <taxon>Trypanosomatida</taxon>
        <taxon>Trypanosomatidae</taxon>
        <taxon>Leishmaniinae</taxon>
        <taxon>Leishmania</taxon>
        <taxon>Leishmania guyanensis species complex</taxon>
    </lineage>
</organism>
<feature type="region of interest" description="Disordered" evidence="1">
    <location>
        <begin position="178"/>
        <end position="211"/>
    </location>
</feature>
<feature type="region of interest" description="Disordered" evidence="1">
    <location>
        <begin position="224"/>
        <end position="308"/>
    </location>
</feature>
<feature type="compositionally biased region" description="Low complexity" evidence="1">
    <location>
        <begin position="266"/>
        <end position="281"/>
    </location>
</feature>
<protein>
    <submittedName>
        <fullName evidence="2">Uncharacterized protein</fullName>
    </submittedName>
</protein>
<dbReference type="eggNOG" id="ENOG502S603">
    <property type="taxonomic scope" value="Eukaryota"/>
</dbReference>
<name>A0A088RP70_LEIPA</name>
<evidence type="ECO:0000256" key="1">
    <source>
        <dbReference type="SAM" id="MobiDB-lite"/>
    </source>
</evidence>
<reference evidence="2 3" key="1">
    <citation type="journal article" date="2015" name="Sci. Rep.">
        <title>The genome of Leishmania panamensis: insights into genomics of the L. (Viannia) subgenus.</title>
        <authorList>
            <person name="Llanes A."/>
            <person name="Restrepo C.M."/>
            <person name="Vecchio G.D."/>
            <person name="Anguizola F.J."/>
            <person name="Lleonart R."/>
        </authorList>
    </citation>
    <scope>NUCLEOTIDE SEQUENCE [LARGE SCALE GENOMIC DNA]</scope>
    <source>
        <strain evidence="2 3">MHOM/PA/94/PSC-1</strain>
    </source>
</reference>
<proteinExistence type="predicted"/>
<feature type="compositionally biased region" description="Polar residues" evidence="1">
    <location>
        <begin position="434"/>
        <end position="456"/>
    </location>
</feature>
<evidence type="ECO:0000313" key="2">
    <source>
        <dbReference type="EMBL" id="AIN97892.1"/>
    </source>
</evidence>
<keyword evidence="3" id="KW-1185">Reference proteome</keyword>